<dbReference type="SUPFAM" id="SSF47413">
    <property type="entry name" value="lambda repressor-like DNA-binding domains"/>
    <property type="match status" value="1"/>
</dbReference>
<evidence type="ECO:0000313" key="3">
    <source>
        <dbReference type="Proteomes" id="UP001238450"/>
    </source>
</evidence>
<dbReference type="Proteomes" id="UP001238450">
    <property type="component" value="Unassembled WGS sequence"/>
</dbReference>
<dbReference type="InterPro" id="IPR019734">
    <property type="entry name" value="TPR_rpt"/>
</dbReference>
<sequence>MKTCIVDSDFIVAHHIEIGRLIRKVRIEKGMTLKDLDHGEASISTISNIERGTGQHTPDRIKSLLEKVGIQLEELPYLLDQEKNHLKQVQFHLDVSETLISAIQYQEALQELEKVVIQDFHHQAPLLSFLRGKCMKGLGKLKQALKQFQHAIRLSKDVSKTESLETSFYGEMAICMYQQNDIEQAIEYTNQGINAFTKGGNRQDDIIKLYLNKSVFCYKLNHADGLGALDKVAEFLDQTSNIDIKLRYYWLKADQTRKAKQFEEALKYANKGLKLAQLNKLFNMIVEFWICLGSILASMRNLEEAKMWFQIALKFQHDDIEPRSKASANLRLGALYSLQKVWEDAKSFLTTAQEMAITSNDAPKHFWSLLLLGDVEINTSNHSLAIQQYQHAQELANKFSFTKFESMAWSRLANAWENVDSAKYQFCTSRYYELQQTISLKGDYYDDDEIF</sequence>
<dbReference type="InterPro" id="IPR011990">
    <property type="entry name" value="TPR-like_helical_dom_sf"/>
</dbReference>
<gene>
    <name evidence="2" type="ORF">J2Z48_000798</name>
</gene>
<comment type="caution">
    <text evidence="2">The sequence shown here is derived from an EMBL/GenBank/DDBJ whole genome shotgun (WGS) entry which is preliminary data.</text>
</comment>
<dbReference type="InterPro" id="IPR010982">
    <property type="entry name" value="Lambda_DNA-bd_dom_sf"/>
</dbReference>
<dbReference type="RefSeq" id="WP_307251248.1">
    <property type="nucleotide sequence ID" value="NZ_JAUSUV010000003.1"/>
</dbReference>
<dbReference type="SUPFAM" id="SSF48452">
    <property type="entry name" value="TPR-like"/>
    <property type="match status" value="1"/>
</dbReference>
<name>A0AAJ1TI87_9BACL</name>
<dbReference type="EMBL" id="JAUSUV010000003">
    <property type="protein sequence ID" value="MDQ0416631.1"/>
    <property type="molecule type" value="Genomic_DNA"/>
</dbReference>
<dbReference type="AlphaFoldDB" id="A0AAJ1TI87"/>
<proteinExistence type="predicted"/>
<dbReference type="Gene3D" id="1.25.40.10">
    <property type="entry name" value="Tetratricopeptide repeat domain"/>
    <property type="match status" value="2"/>
</dbReference>
<keyword evidence="3" id="KW-1185">Reference proteome</keyword>
<reference evidence="2 3" key="1">
    <citation type="submission" date="2023-07" db="EMBL/GenBank/DDBJ databases">
        <title>Genomic Encyclopedia of Type Strains, Phase IV (KMG-IV): sequencing the most valuable type-strain genomes for metagenomic binning, comparative biology and taxonomic classification.</title>
        <authorList>
            <person name="Goeker M."/>
        </authorList>
    </citation>
    <scope>NUCLEOTIDE SEQUENCE [LARGE SCALE GENOMIC DNA]</scope>
    <source>
        <strain evidence="2 3">DSM 46876</strain>
    </source>
</reference>
<dbReference type="CDD" id="cd00093">
    <property type="entry name" value="HTH_XRE"/>
    <property type="match status" value="1"/>
</dbReference>
<accession>A0AAJ1TI87</accession>
<feature type="domain" description="HTH cro/C1-type" evidence="1">
    <location>
        <begin position="22"/>
        <end position="75"/>
    </location>
</feature>
<dbReference type="InterPro" id="IPR001387">
    <property type="entry name" value="Cro/C1-type_HTH"/>
</dbReference>
<evidence type="ECO:0000313" key="2">
    <source>
        <dbReference type="EMBL" id="MDQ0416631.1"/>
    </source>
</evidence>
<dbReference type="PANTHER" id="PTHR10098">
    <property type="entry name" value="RAPSYN-RELATED"/>
    <property type="match status" value="1"/>
</dbReference>
<evidence type="ECO:0000259" key="1">
    <source>
        <dbReference type="PROSITE" id="PS50943"/>
    </source>
</evidence>
<organism evidence="2 3">
    <name type="scientific">Croceifilum oryzae</name>
    <dbReference type="NCBI Taxonomy" id="1553429"/>
    <lineage>
        <taxon>Bacteria</taxon>
        <taxon>Bacillati</taxon>
        <taxon>Bacillota</taxon>
        <taxon>Bacilli</taxon>
        <taxon>Bacillales</taxon>
        <taxon>Thermoactinomycetaceae</taxon>
        <taxon>Croceifilum</taxon>
    </lineage>
</organism>
<protein>
    <submittedName>
        <fullName evidence="2">Tetratricopeptide (TPR) repeat protein</fullName>
    </submittedName>
</protein>
<dbReference type="PROSITE" id="PS50943">
    <property type="entry name" value="HTH_CROC1"/>
    <property type="match status" value="1"/>
</dbReference>
<dbReference type="GO" id="GO:0003677">
    <property type="term" value="F:DNA binding"/>
    <property type="evidence" value="ECO:0007669"/>
    <property type="project" value="InterPro"/>
</dbReference>
<dbReference type="Gene3D" id="1.10.260.40">
    <property type="entry name" value="lambda repressor-like DNA-binding domains"/>
    <property type="match status" value="1"/>
</dbReference>
<dbReference type="SMART" id="SM00028">
    <property type="entry name" value="TPR"/>
    <property type="match status" value="6"/>
</dbReference>